<dbReference type="OrthoDB" id="3944240at2759"/>
<feature type="transmembrane region" description="Helical" evidence="14">
    <location>
        <begin position="173"/>
        <end position="189"/>
    </location>
</feature>
<gene>
    <name evidence="16" type="ORF">NA57DRAFT_40426</name>
</gene>
<dbReference type="EMBL" id="ML978127">
    <property type="protein sequence ID" value="KAF2097784.1"/>
    <property type="molecule type" value="Genomic_DNA"/>
</dbReference>
<dbReference type="GO" id="GO:0006879">
    <property type="term" value="P:intracellular iron ion homeostasis"/>
    <property type="evidence" value="ECO:0007669"/>
    <property type="project" value="TreeGrafter"/>
</dbReference>
<dbReference type="GO" id="GO:0015677">
    <property type="term" value="P:copper ion import"/>
    <property type="evidence" value="ECO:0007669"/>
    <property type="project" value="TreeGrafter"/>
</dbReference>
<feature type="transmembrane region" description="Helical" evidence="14">
    <location>
        <begin position="238"/>
        <end position="258"/>
    </location>
</feature>
<keyword evidence="7" id="KW-0249">Electron transport</keyword>
<evidence type="ECO:0000256" key="4">
    <source>
        <dbReference type="ARBA" id="ARBA00022448"/>
    </source>
</evidence>
<keyword evidence="5" id="KW-1003">Cell membrane</keyword>
<keyword evidence="6 14" id="KW-0812">Transmembrane</keyword>
<comment type="catalytic activity">
    <reaction evidence="13">
        <text>2 a Fe(II)-siderophore + NADP(+) + H(+) = 2 a Fe(III)-siderophore + NADPH</text>
        <dbReference type="Rhea" id="RHEA:28795"/>
        <dbReference type="Rhea" id="RHEA-COMP:11342"/>
        <dbReference type="Rhea" id="RHEA-COMP:11344"/>
        <dbReference type="ChEBI" id="CHEBI:15378"/>
        <dbReference type="ChEBI" id="CHEBI:29033"/>
        <dbReference type="ChEBI" id="CHEBI:29034"/>
        <dbReference type="ChEBI" id="CHEBI:57783"/>
        <dbReference type="ChEBI" id="CHEBI:58349"/>
        <dbReference type="EC" id="1.16.1.9"/>
    </reaction>
</comment>
<accession>A0A9P4IBN3</accession>
<dbReference type="Proteomes" id="UP000799772">
    <property type="component" value="Unassembled WGS sequence"/>
</dbReference>
<feature type="transmembrane region" description="Helical" evidence="14">
    <location>
        <begin position="98"/>
        <end position="120"/>
    </location>
</feature>
<evidence type="ECO:0000256" key="14">
    <source>
        <dbReference type="SAM" id="Phobius"/>
    </source>
</evidence>
<keyword evidence="9" id="KW-0560">Oxidoreductase</keyword>
<feature type="transmembrane region" description="Helical" evidence="14">
    <location>
        <begin position="209"/>
        <end position="226"/>
    </location>
</feature>
<evidence type="ECO:0000256" key="5">
    <source>
        <dbReference type="ARBA" id="ARBA00022475"/>
    </source>
</evidence>
<dbReference type="Gene3D" id="3.40.50.80">
    <property type="entry name" value="Nucleotide-binding domain of ferredoxin-NADP reductase (FNR) module"/>
    <property type="match status" value="2"/>
</dbReference>
<dbReference type="InterPro" id="IPR017938">
    <property type="entry name" value="Riboflavin_synthase-like_b-brl"/>
</dbReference>
<dbReference type="InterPro" id="IPR051410">
    <property type="entry name" value="Ferric/Cupric_Reductase"/>
</dbReference>
<evidence type="ECO:0000313" key="16">
    <source>
        <dbReference type="EMBL" id="KAF2097784.1"/>
    </source>
</evidence>
<dbReference type="PROSITE" id="PS51384">
    <property type="entry name" value="FAD_FR"/>
    <property type="match status" value="1"/>
</dbReference>
<dbReference type="InterPro" id="IPR013121">
    <property type="entry name" value="Fe_red_NAD-bd_6"/>
</dbReference>
<evidence type="ECO:0000259" key="15">
    <source>
        <dbReference type="PROSITE" id="PS51384"/>
    </source>
</evidence>
<evidence type="ECO:0000256" key="12">
    <source>
        <dbReference type="ARBA" id="ARBA00023180"/>
    </source>
</evidence>
<dbReference type="PANTHER" id="PTHR32361">
    <property type="entry name" value="FERRIC/CUPRIC REDUCTASE TRANSMEMBRANE COMPONENT"/>
    <property type="match status" value="1"/>
</dbReference>
<dbReference type="InterPro" id="IPR017927">
    <property type="entry name" value="FAD-bd_FR_type"/>
</dbReference>
<proteinExistence type="inferred from homology"/>
<dbReference type="InterPro" id="IPR013112">
    <property type="entry name" value="FAD-bd_8"/>
</dbReference>
<feature type="transmembrane region" description="Helical" evidence="14">
    <location>
        <begin position="140"/>
        <end position="161"/>
    </location>
</feature>
<feature type="transmembrane region" description="Helical" evidence="14">
    <location>
        <begin position="20"/>
        <end position="44"/>
    </location>
</feature>
<feature type="domain" description="FAD-binding FR-type" evidence="15">
    <location>
        <begin position="297"/>
        <end position="413"/>
    </location>
</feature>
<comment type="similarity">
    <text evidence="2">Belongs to the ferric reductase (FRE) family.</text>
</comment>
<evidence type="ECO:0000256" key="3">
    <source>
        <dbReference type="ARBA" id="ARBA00012668"/>
    </source>
</evidence>
<evidence type="ECO:0000256" key="1">
    <source>
        <dbReference type="ARBA" id="ARBA00004651"/>
    </source>
</evidence>
<evidence type="ECO:0000256" key="6">
    <source>
        <dbReference type="ARBA" id="ARBA00022692"/>
    </source>
</evidence>
<dbReference type="Gene3D" id="2.40.30.10">
    <property type="entry name" value="Translation factors"/>
    <property type="match status" value="1"/>
</dbReference>
<keyword evidence="10" id="KW-0406">Ion transport</keyword>
<evidence type="ECO:0000256" key="11">
    <source>
        <dbReference type="ARBA" id="ARBA00023136"/>
    </source>
</evidence>
<reference evidence="16" key="1">
    <citation type="journal article" date="2020" name="Stud. Mycol.">
        <title>101 Dothideomycetes genomes: a test case for predicting lifestyles and emergence of pathogens.</title>
        <authorList>
            <person name="Haridas S."/>
            <person name="Albert R."/>
            <person name="Binder M."/>
            <person name="Bloem J."/>
            <person name="Labutti K."/>
            <person name="Salamov A."/>
            <person name="Andreopoulos B."/>
            <person name="Baker S."/>
            <person name="Barry K."/>
            <person name="Bills G."/>
            <person name="Bluhm B."/>
            <person name="Cannon C."/>
            <person name="Castanera R."/>
            <person name="Culley D."/>
            <person name="Daum C."/>
            <person name="Ezra D."/>
            <person name="Gonzalez J."/>
            <person name="Henrissat B."/>
            <person name="Kuo A."/>
            <person name="Liang C."/>
            <person name="Lipzen A."/>
            <person name="Lutzoni F."/>
            <person name="Magnuson J."/>
            <person name="Mondo S."/>
            <person name="Nolan M."/>
            <person name="Ohm R."/>
            <person name="Pangilinan J."/>
            <person name="Park H.-J."/>
            <person name="Ramirez L."/>
            <person name="Alfaro M."/>
            <person name="Sun H."/>
            <person name="Tritt A."/>
            <person name="Yoshinaga Y."/>
            <person name="Zwiers L.-H."/>
            <person name="Turgeon B."/>
            <person name="Goodwin S."/>
            <person name="Spatafora J."/>
            <person name="Crous P."/>
            <person name="Grigoriev I."/>
        </authorList>
    </citation>
    <scope>NUCLEOTIDE SEQUENCE</scope>
    <source>
        <strain evidence="16">CBS 133067</strain>
    </source>
</reference>
<organism evidence="16 17">
    <name type="scientific">Rhizodiscina lignyota</name>
    <dbReference type="NCBI Taxonomy" id="1504668"/>
    <lineage>
        <taxon>Eukaryota</taxon>
        <taxon>Fungi</taxon>
        <taxon>Dikarya</taxon>
        <taxon>Ascomycota</taxon>
        <taxon>Pezizomycotina</taxon>
        <taxon>Dothideomycetes</taxon>
        <taxon>Pleosporomycetidae</taxon>
        <taxon>Aulographales</taxon>
        <taxon>Rhizodiscinaceae</taxon>
        <taxon>Rhizodiscina</taxon>
    </lineage>
</organism>
<dbReference type="InterPro" id="IPR013130">
    <property type="entry name" value="Fe3_Rdtase_TM_dom"/>
</dbReference>
<evidence type="ECO:0000256" key="13">
    <source>
        <dbReference type="ARBA" id="ARBA00048483"/>
    </source>
</evidence>
<dbReference type="CDD" id="cd06186">
    <property type="entry name" value="NOX_Duox_like_FAD_NADP"/>
    <property type="match status" value="1"/>
</dbReference>
<dbReference type="Pfam" id="PF08030">
    <property type="entry name" value="NAD_binding_6"/>
    <property type="match status" value="1"/>
</dbReference>
<evidence type="ECO:0000256" key="9">
    <source>
        <dbReference type="ARBA" id="ARBA00023002"/>
    </source>
</evidence>
<dbReference type="AlphaFoldDB" id="A0A9P4IBN3"/>
<dbReference type="SFLD" id="SFLDG01168">
    <property type="entry name" value="Ferric_reductase_subgroup_(FRE"/>
    <property type="match status" value="1"/>
</dbReference>
<keyword evidence="17" id="KW-1185">Reference proteome</keyword>
<evidence type="ECO:0000256" key="10">
    <source>
        <dbReference type="ARBA" id="ARBA00023065"/>
    </source>
</evidence>
<dbReference type="SUPFAM" id="SSF63380">
    <property type="entry name" value="Riboflavin synthase domain-like"/>
    <property type="match status" value="1"/>
</dbReference>
<comment type="caution">
    <text evidence="16">The sequence shown here is derived from an EMBL/GenBank/DDBJ whole genome shotgun (WGS) entry which is preliminary data.</text>
</comment>
<dbReference type="GO" id="GO:0005886">
    <property type="term" value="C:plasma membrane"/>
    <property type="evidence" value="ECO:0007669"/>
    <property type="project" value="UniProtKB-SubCell"/>
</dbReference>
<evidence type="ECO:0000256" key="8">
    <source>
        <dbReference type="ARBA" id="ARBA00022989"/>
    </source>
</evidence>
<dbReference type="GO" id="GO:0052851">
    <property type="term" value="F:ferric-chelate reductase (NADPH) activity"/>
    <property type="evidence" value="ECO:0007669"/>
    <property type="project" value="UniProtKB-EC"/>
</dbReference>
<dbReference type="PANTHER" id="PTHR32361:SF9">
    <property type="entry name" value="FERRIC REDUCTASE TRANSMEMBRANE COMPONENT 3-RELATED"/>
    <property type="match status" value="1"/>
</dbReference>
<evidence type="ECO:0000313" key="17">
    <source>
        <dbReference type="Proteomes" id="UP000799772"/>
    </source>
</evidence>
<keyword evidence="12" id="KW-0325">Glycoprotein</keyword>
<dbReference type="EC" id="1.16.1.9" evidence="3"/>
<dbReference type="SFLD" id="SFLDS00052">
    <property type="entry name" value="Ferric_Reductase_Domain"/>
    <property type="match status" value="1"/>
</dbReference>
<dbReference type="SUPFAM" id="SSF52343">
    <property type="entry name" value="Ferredoxin reductase-like, C-terminal NADP-linked domain"/>
    <property type="match status" value="1"/>
</dbReference>
<dbReference type="InterPro" id="IPR039261">
    <property type="entry name" value="FNR_nucleotide-bd"/>
</dbReference>
<keyword evidence="11 14" id="KW-0472">Membrane</keyword>
<evidence type="ECO:0000256" key="2">
    <source>
        <dbReference type="ARBA" id="ARBA00006278"/>
    </source>
</evidence>
<comment type="subcellular location">
    <subcellularLocation>
        <location evidence="1">Cell membrane</location>
        <topology evidence="1">Multi-pass membrane protein</topology>
    </subcellularLocation>
</comment>
<keyword evidence="8 14" id="KW-1133">Transmembrane helix</keyword>
<dbReference type="Pfam" id="PF01794">
    <property type="entry name" value="Ferric_reduct"/>
    <property type="match status" value="1"/>
</dbReference>
<dbReference type="Pfam" id="PF08022">
    <property type="entry name" value="FAD_binding_8"/>
    <property type="match status" value="1"/>
</dbReference>
<name>A0A9P4IBN3_9PEZI</name>
<dbReference type="GO" id="GO:0006826">
    <property type="term" value="P:iron ion transport"/>
    <property type="evidence" value="ECO:0007669"/>
    <property type="project" value="TreeGrafter"/>
</dbReference>
<protein>
    <recommendedName>
        <fullName evidence="3">ferric-chelate reductase (NADPH)</fullName>
        <ecNumber evidence="3">1.16.1.9</ecNumber>
    </recommendedName>
</protein>
<sequence>MNMGDMPMGDGIPSLASFQKHYWVVVGTAIAVATVANILSYVLYRQRLSAASRGILQPAKPKSLFSSGHATLTALIREFSNAALPALSFRGWFLHMPLAGKVSLVIANAVTLLVMCFYGWDSLASLNYEDIGYRTGFVTIMQLPLIFLLAGKNNIVGFLTGFSYEKLNWLHRWTARCMWLTATIHFGYWLADWWPYGDFVSVKIKTDPITWRGLVAWCILGWINLSSSTPIRRWGHEFFVLQHIVSFAVMVGFIYWHVPSENHVWIWIVTAFFWFDRVVRGANVLYHNLSIFHPKQRKQGNMSIWACHAEFTPLPHNTTRITIHNPPISWKAGQHMFLSCHSLVPLQSHPFTAASIPEDGKLEFLVQAQKGATRRFFRHAEKLAQLPTSANGTRVSTTRAVAVEGPYGRMRPLRQFDSVVLFAGSTGATFAIPLLRDIVAAWNSSTEGYPKAGGIFAVPNVAVTRRIRFVWCVKSRGQLGWFASQLATVIEDVEALKRDGVDVEVEMSVYCTCDEKFTEEHNSLLSQWRSSTDAAAQRNGKVEIVQNFDEKAALKGREATSAVREVDSGSESDLKLEEKRQGCGPDGQCCCKATVDEEAITTDGEKNRDNFVCTCCAGDETVTSAREVDGDSTRSGSTVSAVPKFLCHPHIGLFSGRPQTRNIMRKSLEQALGESAVVVCGPRGLIEDVRRNYVAVCDERAVCKGTGAMGVWFHAEGFGY</sequence>
<keyword evidence="4" id="KW-0813">Transport</keyword>
<evidence type="ECO:0000256" key="7">
    <source>
        <dbReference type="ARBA" id="ARBA00022982"/>
    </source>
</evidence>